<proteinExistence type="predicted"/>
<evidence type="ECO:0000313" key="2">
    <source>
        <dbReference type="Proteomes" id="UP000006772"/>
    </source>
</evidence>
<gene>
    <name evidence="1" type="ORF">HFRIS_015211</name>
</gene>
<reference evidence="1 2" key="1">
    <citation type="journal article" date="2013" name="Front. Microbiol.">
        <title>The genome of the endophytic bacterium H. frisingense GSF30(T) identifies diverse strategies in the Herbaspirillum genus to interact with plants.</title>
        <authorList>
            <person name="Straub D."/>
            <person name="Rothballer M."/>
            <person name="Hartmann A."/>
            <person name="Ludewig U."/>
        </authorList>
    </citation>
    <scope>NUCLEOTIDE SEQUENCE [LARGE SCALE GENOMIC DNA]</scope>
    <source>
        <strain evidence="1 2">GSF30</strain>
    </source>
</reference>
<evidence type="ECO:0000313" key="1">
    <source>
        <dbReference type="EMBL" id="EOA03862.1"/>
    </source>
</evidence>
<dbReference type="Proteomes" id="UP000006772">
    <property type="component" value="Unassembled WGS sequence"/>
</dbReference>
<dbReference type="AlphaFoldDB" id="A0AAI9N313"/>
<name>A0AAI9N313_9BURK</name>
<accession>A0AAI9N313</accession>
<comment type="caution">
    <text evidence="1">The sequence shown here is derived from an EMBL/GenBank/DDBJ whole genome shotgun (WGS) entry which is preliminary data.</text>
</comment>
<dbReference type="EMBL" id="AEEC02000021">
    <property type="protein sequence ID" value="EOA03862.1"/>
    <property type="molecule type" value="Genomic_DNA"/>
</dbReference>
<organism evidence="1 2">
    <name type="scientific">Herbaspirillum frisingense GSF30</name>
    <dbReference type="NCBI Taxonomy" id="864073"/>
    <lineage>
        <taxon>Bacteria</taxon>
        <taxon>Pseudomonadati</taxon>
        <taxon>Pseudomonadota</taxon>
        <taxon>Betaproteobacteria</taxon>
        <taxon>Burkholderiales</taxon>
        <taxon>Oxalobacteraceae</taxon>
        <taxon>Herbaspirillum</taxon>
    </lineage>
</organism>
<protein>
    <submittedName>
        <fullName evidence="1">Uncharacterized protein</fullName>
    </submittedName>
</protein>
<sequence length="81" mass="9188">MFLDFVFIWRTVEAFIGFPYSLYGSIRLAEQLLKQIDIAVGSADRKTAQIGEVVYIAMSLHLGDDEYHMRVAKQIVDSSSD</sequence>